<dbReference type="Proteomes" id="UP000602124">
    <property type="component" value="Unassembled WGS sequence"/>
</dbReference>
<evidence type="ECO:0000313" key="8">
    <source>
        <dbReference type="Proteomes" id="UP000602124"/>
    </source>
</evidence>
<keyword evidence="8" id="KW-1185">Reference proteome</keyword>
<proteinExistence type="inferred from homology"/>
<evidence type="ECO:0000259" key="6">
    <source>
        <dbReference type="Pfam" id="PF00496"/>
    </source>
</evidence>
<dbReference type="GO" id="GO:0043190">
    <property type="term" value="C:ATP-binding cassette (ABC) transporter complex"/>
    <property type="evidence" value="ECO:0007669"/>
    <property type="project" value="InterPro"/>
</dbReference>
<dbReference type="GO" id="GO:0030288">
    <property type="term" value="C:outer membrane-bounded periplasmic space"/>
    <property type="evidence" value="ECO:0007669"/>
    <property type="project" value="UniProtKB-ARBA"/>
</dbReference>
<dbReference type="InterPro" id="IPR000914">
    <property type="entry name" value="SBP_5_dom"/>
</dbReference>
<dbReference type="PIRSF" id="PIRSF002741">
    <property type="entry name" value="MppA"/>
    <property type="match status" value="1"/>
</dbReference>
<dbReference type="Gene3D" id="3.40.190.10">
    <property type="entry name" value="Periplasmic binding protein-like II"/>
    <property type="match status" value="1"/>
</dbReference>
<dbReference type="GO" id="GO:0015833">
    <property type="term" value="P:peptide transport"/>
    <property type="evidence" value="ECO:0007669"/>
    <property type="project" value="TreeGrafter"/>
</dbReference>
<feature type="domain" description="Solute-binding protein family 5" evidence="6">
    <location>
        <begin position="68"/>
        <end position="436"/>
    </location>
</feature>
<comment type="caution">
    <text evidence="7">The sequence shown here is derived from an EMBL/GenBank/DDBJ whole genome shotgun (WGS) entry which is preliminary data.</text>
</comment>
<protein>
    <submittedName>
        <fullName evidence="7">ABC transporter substrate-binding protein</fullName>
    </submittedName>
</protein>
<dbReference type="Pfam" id="PF00496">
    <property type="entry name" value="SBP_bac_5"/>
    <property type="match status" value="1"/>
</dbReference>
<comment type="similarity">
    <text evidence="2">Belongs to the bacterial solute-binding protein 5 family.</text>
</comment>
<organism evidence="7 8">
    <name type="scientific">Devosia sediminis</name>
    <dbReference type="NCBI Taxonomy" id="2798801"/>
    <lineage>
        <taxon>Bacteria</taxon>
        <taxon>Pseudomonadati</taxon>
        <taxon>Pseudomonadota</taxon>
        <taxon>Alphaproteobacteria</taxon>
        <taxon>Hyphomicrobiales</taxon>
        <taxon>Devosiaceae</taxon>
        <taxon>Devosia</taxon>
    </lineage>
</organism>
<evidence type="ECO:0000256" key="2">
    <source>
        <dbReference type="ARBA" id="ARBA00005695"/>
    </source>
</evidence>
<sequence>MAASMLISVAALPTAAHAETPADQLIVALSMTNLITLDPAGLTGKESVQILTNVYQGLVDLDPVDRSKLIPELAESWTISEDARTITFTIREGATFASGNPVTAADVKWSLDRLLELNLTQAPKLSVFGLTAENKDEVFVAVDDRTFVINLPQPTDPNLVVMTLGVVGPGSIIDSKLALENETNGDKAAAWLAVNAAGSGPFVVTQLRSNEMLLLDRNDNYWGEAPALRRIVMRHLPESQSQRLQIERGDIDVAYSLAAPDLAALAGNEDVVVQTNGGGGFYYLAASMKNEVLADPNVRLALRYLIDYEGINEAVMPYYGVSHQRPIHAGLLGDLPSPGYTLDVERAKEYLAEAGHPDGLKLTIRTLPDAPFLSLATAIQATLAEGGIEAEIIPGSGDQTYGAMRERNFDLIVGRSGGQVPHPDADLRALAYNPDNSDEARLVGLQGWRASFYDEQINEMIDAAILETDPEAQRKMYEDIQLRYEEVVPAIQPISQVSDSVTYRSDIEGLVLHPSWQTDLSTVSKQR</sequence>
<dbReference type="FunFam" id="3.90.76.10:FF:000007">
    <property type="entry name" value="Dipeptide ABC transporter periplasmic dipeptide-binding protein"/>
    <property type="match status" value="1"/>
</dbReference>
<dbReference type="Gene3D" id="3.10.105.10">
    <property type="entry name" value="Dipeptide-binding Protein, Domain 3"/>
    <property type="match status" value="1"/>
</dbReference>
<evidence type="ECO:0000256" key="1">
    <source>
        <dbReference type="ARBA" id="ARBA00004418"/>
    </source>
</evidence>
<feature type="signal peptide" evidence="5">
    <location>
        <begin position="1"/>
        <end position="18"/>
    </location>
</feature>
<comment type="subcellular location">
    <subcellularLocation>
        <location evidence="1">Periplasm</location>
    </subcellularLocation>
</comment>
<dbReference type="Gene3D" id="3.90.76.10">
    <property type="entry name" value="Dipeptide-binding Protein, Domain 1"/>
    <property type="match status" value="1"/>
</dbReference>
<reference evidence="7" key="1">
    <citation type="submission" date="2020-12" db="EMBL/GenBank/DDBJ databases">
        <title>Devosia sp. MSA67 isolated from Mo River.</title>
        <authorList>
            <person name="Ma F."/>
            <person name="Zi Z."/>
        </authorList>
    </citation>
    <scope>NUCLEOTIDE SEQUENCE</scope>
    <source>
        <strain evidence="7">MSA67</strain>
    </source>
</reference>
<dbReference type="AlphaFoldDB" id="A0A934IWT2"/>
<keyword evidence="3" id="KW-0813">Transport</keyword>
<gene>
    <name evidence="7" type="ORF">JEQ47_07485</name>
</gene>
<dbReference type="SUPFAM" id="SSF53850">
    <property type="entry name" value="Periplasmic binding protein-like II"/>
    <property type="match status" value="1"/>
</dbReference>
<dbReference type="InterPro" id="IPR030678">
    <property type="entry name" value="Peptide/Ni-bd"/>
</dbReference>
<name>A0A934IWT2_9HYPH</name>
<dbReference type="InterPro" id="IPR039424">
    <property type="entry name" value="SBP_5"/>
</dbReference>
<dbReference type="RefSeq" id="WP_198875802.1">
    <property type="nucleotide sequence ID" value="NZ_JAEKMH010000002.1"/>
</dbReference>
<accession>A0A934IWT2</accession>
<dbReference type="PANTHER" id="PTHR30290:SF10">
    <property type="entry name" value="PERIPLASMIC OLIGOPEPTIDE-BINDING PROTEIN-RELATED"/>
    <property type="match status" value="1"/>
</dbReference>
<dbReference type="PANTHER" id="PTHR30290">
    <property type="entry name" value="PERIPLASMIC BINDING COMPONENT OF ABC TRANSPORTER"/>
    <property type="match status" value="1"/>
</dbReference>
<evidence type="ECO:0000256" key="3">
    <source>
        <dbReference type="ARBA" id="ARBA00022448"/>
    </source>
</evidence>
<dbReference type="EMBL" id="JAEKMH010000002">
    <property type="protein sequence ID" value="MBJ3784556.1"/>
    <property type="molecule type" value="Genomic_DNA"/>
</dbReference>
<evidence type="ECO:0000256" key="4">
    <source>
        <dbReference type="ARBA" id="ARBA00022729"/>
    </source>
</evidence>
<dbReference type="CDD" id="cd08512">
    <property type="entry name" value="PBP2_NikA_DppA_OppA_like_7"/>
    <property type="match status" value="1"/>
</dbReference>
<evidence type="ECO:0000256" key="5">
    <source>
        <dbReference type="SAM" id="SignalP"/>
    </source>
</evidence>
<dbReference type="GO" id="GO:1904680">
    <property type="term" value="F:peptide transmembrane transporter activity"/>
    <property type="evidence" value="ECO:0007669"/>
    <property type="project" value="TreeGrafter"/>
</dbReference>
<evidence type="ECO:0000313" key="7">
    <source>
        <dbReference type="EMBL" id="MBJ3784556.1"/>
    </source>
</evidence>
<feature type="chain" id="PRO_5037509122" evidence="5">
    <location>
        <begin position="19"/>
        <end position="527"/>
    </location>
</feature>
<keyword evidence="4 5" id="KW-0732">Signal</keyword>